<evidence type="ECO:0000313" key="1">
    <source>
        <dbReference type="EMBL" id="NIJ52751.1"/>
    </source>
</evidence>
<accession>A0ABX0UIJ1</accession>
<gene>
    <name evidence="1" type="ORF">FHS68_001921</name>
</gene>
<keyword evidence="2" id="KW-1185">Reference proteome</keyword>
<dbReference type="Proteomes" id="UP001179181">
    <property type="component" value="Unassembled WGS sequence"/>
</dbReference>
<organism evidence="1 2">
    <name type="scientific">Dyadobacter arcticus</name>
    <dbReference type="NCBI Taxonomy" id="1078754"/>
    <lineage>
        <taxon>Bacteria</taxon>
        <taxon>Pseudomonadati</taxon>
        <taxon>Bacteroidota</taxon>
        <taxon>Cytophagia</taxon>
        <taxon>Cytophagales</taxon>
        <taxon>Spirosomataceae</taxon>
        <taxon>Dyadobacter</taxon>
    </lineage>
</organism>
<dbReference type="RefSeq" id="WP_167269412.1">
    <property type="nucleotide sequence ID" value="NZ_JAASQJ010000002.1"/>
</dbReference>
<name>A0ABX0UIJ1_9BACT</name>
<proteinExistence type="predicted"/>
<protein>
    <submittedName>
        <fullName evidence="1">Uncharacterized protein</fullName>
    </submittedName>
</protein>
<evidence type="ECO:0000313" key="2">
    <source>
        <dbReference type="Proteomes" id="UP001179181"/>
    </source>
</evidence>
<sequence length="261" mass="30243">MKQIYLLLFALIYFPDTLAQRLGNKKSEAGPNLEDTVIDSSFVLYTKSICLKPDPNGYSVPCNCSDANLTDSSVIENEYMFLSKSQRKAVVINYIKNRNQRIFTKPKSASRFALDGNVTVQVNIWYLNQLRFGDYDAGKQKITFRINTKESVVDEWNLEFDHGNATIESVAELTDAGEMKLQTEKALFLEPTFYKTNNYILIYQKPYFQTGKETFIYNVLDNTISVNRKTKDVYIKLSTEVSENKQYIHFKGKRVYSYYNE</sequence>
<dbReference type="EMBL" id="JAASQJ010000002">
    <property type="protein sequence ID" value="NIJ52751.1"/>
    <property type="molecule type" value="Genomic_DNA"/>
</dbReference>
<reference evidence="1 2" key="1">
    <citation type="submission" date="2020-03" db="EMBL/GenBank/DDBJ databases">
        <title>Genomic Encyclopedia of Type Strains, Phase IV (KMG-IV): sequencing the most valuable type-strain genomes for metagenomic binning, comparative biology and taxonomic classification.</title>
        <authorList>
            <person name="Goeker M."/>
        </authorList>
    </citation>
    <scope>NUCLEOTIDE SEQUENCE [LARGE SCALE GENOMIC DNA]</scope>
    <source>
        <strain evidence="1 2">DSM 102865</strain>
    </source>
</reference>
<comment type="caution">
    <text evidence="1">The sequence shown here is derived from an EMBL/GenBank/DDBJ whole genome shotgun (WGS) entry which is preliminary data.</text>
</comment>